<evidence type="ECO:0000313" key="2">
    <source>
        <dbReference type="EMBL" id="BBD99677.1"/>
    </source>
</evidence>
<name>A0A494WAI7_9SPHN</name>
<organism evidence="2 3">
    <name type="scientific">Sphingobium amiense</name>
    <dbReference type="NCBI Taxonomy" id="135719"/>
    <lineage>
        <taxon>Bacteria</taxon>
        <taxon>Pseudomonadati</taxon>
        <taxon>Pseudomonadota</taxon>
        <taxon>Alphaproteobacteria</taxon>
        <taxon>Sphingomonadales</taxon>
        <taxon>Sphingomonadaceae</taxon>
        <taxon>Sphingobium</taxon>
    </lineage>
</organism>
<dbReference type="EMBL" id="AP018664">
    <property type="protein sequence ID" value="BBD99677.1"/>
    <property type="molecule type" value="Genomic_DNA"/>
</dbReference>
<accession>A0A494WAI7</accession>
<dbReference type="KEGG" id="sami:SAMIE_1031780"/>
<dbReference type="InterPro" id="IPR029058">
    <property type="entry name" value="AB_hydrolase_fold"/>
</dbReference>
<feature type="domain" description="Dienelactone hydrolase" evidence="1">
    <location>
        <begin position="17"/>
        <end position="232"/>
    </location>
</feature>
<dbReference type="InterPro" id="IPR051049">
    <property type="entry name" value="Dienelactone_hydrolase-like"/>
</dbReference>
<dbReference type="InterPro" id="IPR002925">
    <property type="entry name" value="Dienelactn_hydro"/>
</dbReference>
<dbReference type="PANTHER" id="PTHR46623">
    <property type="entry name" value="CARBOXYMETHYLENEBUTENOLIDASE-RELATED"/>
    <property type="match status" value="1"/>
</dbReference>
<dbReference type="Proteomes" id="UP000279959">
    <property type="component" value="Chromosome"/>
</dbReference>
<reference evidence="2 3" key="1">
    <citation type="submission" date="2018-05" db="EMBL/GenBank/DDBJ databases">
        <title>Complete Genome Sequence of the Nonylphenol-Degrading Bacterium Sphingobium amiense DSM 16289T.</title>
        <authorList>
            <person name="Ootsuka M."/>
            <person name="Nishizawa T."/>
            <person name="Ohta H."/>
        </authorList>
    </citation>
    <scope>NUCLEOTIDE SEQUENCE [LARGE SCALE GENOMIC DNA]</scope>
    <source>
        <strain evidence="2 3">DSM 16289</strain>
    </source>
</reference>
<dbReference type="GO" id="GO:0016787">
    <property type="term" value="F:hydrolase activity"/>
    <property type="evidence" value="ECO:0007669"/>
    <property type="project" value="UniProtKB-KW"/>
</dbReference>
<evidence type="ECO:0000259" key="1">
    <source>
        <dbReference type="Pfam" id="PF01738"/>
    </source>
</evidence>
<dbReference type="Gene3D" id="3.40.50.1820">
    <property type="entry name" value="alpha/beta hydrolase"/>
    <property type="match status" value="1"/>
</dbReference>
<dbReference type="PANTHER" id="PTHR46623:SF6">
    <property type="entry name" value="ALPHA_BETA-HYDROLASES SUPERFAMILY PROTEIN"/>
    <property type="match status" value="1"/>
</dbReference>
<sequence length="237" mass="25124">MTIMKTDTDVQSVDGQFSAYVALPDRSNGLAVIVFQEIFGVNANIRQIVDDFAVAGYAAAAPDLYWRQQPGIQLDPGSEAERAQAMELMAGLNRDEAVQDGAATLNMLRDRLPGLKRSAAVGYCFGGGVAYLMAARGLVDAGISYYGTGLQQLLPEMIHSQGRLLLHIAADDHLCPPEAQHLIAEAAHVAGSRASVSIHDGVGHAFARVGGATYNREAADRANAETFALLEALASLD</sequence>
<keyword evidence="2" id="KW-0378">Hydrolase</keyword>
<protein>
    <submittedName>
        <fullName evidence="2">Dienelactone hydrolase family protein</fullName>
    </submittedName>
</protein>
<evidence type="ECO:0000313" key="3">
    <source>
        <dbReference type="Proteomes" id="UP000279959"/>
    </source>
</evidence>
<dbReference type="SUPFAM" id="SSF53474">
    <property type="entry name" value="alpha/beta-Hydrolases"/>
    <property type="match status" value="1"/>
</dbReference>
<dbReference type="Pfam" id="PF01738">
    <property type="entry name" value="DLH"/>
    <property type="match status" value="1"/>
</dbReference>
<dbReference type="AlphaFoldDB" id="A0A494WAI7"/>
<proteinExistence type="predicted"/>
<keyword evidence="3" id="KW-1185">Reference proteome</keyword>
<gene>
    <name evidence="2" type="ORF">SAMIE_1031780</name>
</gene>